<keyword evidence="1" id="KW-0175">Coiled coil</keyword>
<feature type="compositionally biased region" description="Low complexity" evidence="2">
    <location>
        <begin position="225"/>
        <end position="239"/>
    </location>
</feature>
<dbReference type="Proteomes" id="UP000265515">
    <property type="component" value="Unassembled WGS sequence"/>
</dbReference>
<evidence type="ECO:0000256" key="2">
    <source>
        <dbReference type="SAM" id="MobiDB-lite"/>
    </source>
</evidence>
<feature type="coiled-coil region" evidence="1">
    <location>
        <begin position="48"/>
        <end position="75"/>
    </location>
</feature>
<dbReference type="Gramene" id="GBG65327">
    <property type="protein sequence ID" value="GBG65327"/>
    <property type="gene ID" value="CBR_g50363"/>
</dbReference>
<gene>
    <name evidence="3" type="ORF">CBR_g50363</name>
</gene>
<reference evidence="3 4" key="1">
    <citation type="journal article" date="2018" name="Cell">
        <title>The Chara Genome: Secondary Complexity and Implications for Plant Terrestrialization.</title>
        <authorList>
            <person name="Nishiyama T."/>
            <person name="Sakayama H."/>
            <person name="Vries J.D."/>
            <person name="Buschmann H."/>
            <person name="Saint-Marcoux D."/>
            <person name="Ullrich K.K."/>
            <person name="Haas F.B."/>
            <person name="Vanderstraeten L."/>
            <person name="Becker D."/>
            <person name="Lang D."/>
            <person name="Vosolsobe S."/>
            <person name="Rombauts S."/>
            <person name="Wilhelmsson P.K.I."/>
            <person name="Janitza P."/>
            <person name="Kern R."/>
            <person name="Heyl A."/>
            <person name="Rumpler F."/>
            <person name="Villalobos L.I.A.C."/>
            <person name="Clay J.M."/>
            <person name="Skokan R."/>
            <person name="Toyoda A."/>
            <person name="Suzuki Y."/>
            <person name="Kagoshima H."/>
            <person name="Schijlen E."/>
            <person name="Tajeshwar N."/>
            <person name="Catarino B."/>
            <person name="Hetherington A.J."/>
            <person name="Saltykova A."/>
            <person name="Bonnot C."/>
            <person name="Breuninger H."/>
            <person name="Symeonidi A."/>
            <person name="Radhakrishnan G.V."/>
            <person name="Van Nieuwerburgh F."/>
            <person name="Deforce D."/>
            <person name="Chang C."/>
            <person name="Karol K.G."/>
            <person name="Hedrich R."/>
            <person name="Ulvskov P."/>
            <person name="Glockner G."/>
            <person name="Delwiche C.F."/>
            <person name="Petrasek J."/>
            <person name="Van de Peer Y."/>
            <person name="Friml J."/>
            <person name="Beilby M."/>
            <person name="Dolan L."/>
            <person name="Kohara Y."/>
            <person name="Sugano S."/>
            <person name="Fujiyama A."/>
            <person name="Delaux P.-M."/>
            <person name="Quint M."/>
            <person name="TheiBen G."/>
            <person name="Hagemann M."/>
            <person name="Harholt J."/>
            <person name="Dunand C."/>
            <person name="Zachgo S."/>
            <person name="Langdale J."/>
            <person name="Maumus F."/>
            <person name="Straeten D.V.D."/>
            <person name="Gould S.B."/>
            <person name="Rensing S.A."/>
        </authorList>
    </citation>
    <scope>NUCLEOTIDE SEQUENCE [LARGE SCALE GENOMIC DNA]</scope>
    <source>
        <strain evidence="3 4">S276</strain>
    </source>
</reference>
<evidence type="ECO:0000256" key="1">
    <source>
        <dbReference type="SAM" id="Coils"/>
    </source>
</evidence>
<evidence type="ECO:0000313" key="4">
    <source>
        <dbReference type="Proteomes" id="UP000265515"/>
    </source>
</evidence>
<keyword evidence="4" id="KW-1185">Reference proteome</keyword>
<organism evidence="3 4">
    <name type="scientific">Chara braunii</name>
    <name type="common">Braun's stonewort</name>
    <dbReference type="NCBI Taxonomy" id="69332"/>
    <lineage>
        <taxon>Eukaryota</taxon>
        <taxon>Viridiplantae</taxon>
        <taxon>Streptophyta</taxon>
        <taxon>Charophyceae</taxon>
        <taxon>Charales</taxon>
        <taxon>Characeae</taxon>
        <taxon>Chara</taxon>
    </lineage>
</organism>
<proteinExistence type="predicted"/>
<name>A0A388K5K2_CHABU</name>
<feature type="compositionally biased region" description="Low complexity" evidence="2">
    <location>
        <begin position="7"/>
        <end position="26"/>
    </location>
</feature>
<sequence>MEQDTGALPRRSARLAVRSRSVVPPRTKYQQQRFSKQTTPAASITDAVATAKAQQEAAEAERQRLANEAAAQAQQTAEADAAARDRQGLYANCLIGLPLFSLSLPSPYSVTTGTSQVPHQLRLMSMEQDTGALPRCSARLAVRSRSVVPPRTKYQQQRFSRRTTPAASSTAITVLGTTGALPACPVQGAFEPLADYLRRLQAFTNAVATAKAQQEAAEAERQRLANEAAAQAQQTAEADAAARDRRNAASTESLIQSENQWTTLLQGMIFVPTDAQAPTPAETERSNLANLMLSMMRGVMWNNKLLQAHLLTDRQHKQKQQQDIAALTTAVHAAATQQQQQHQLLNSALACINSIEAKTSAAPGCTTDTVKQLNERIDHVVTIIGELGEFTSPATISNTVAAIKTDITKL</sequence>
<accession>A0A388K5K2</accession>
<feature type="region of interest" description="Disordered" evidence="2">
    <location>
        <begin position="218"/>
        <end position="254"/>
    </location>
</feature>
<dbReference type="EMBL" id="BFEA01000060">
    <property type="protein sequence ID" value="GBG65327.1"/>
    <property type="molecule type" value="Genomic_DNA"/>
</dbReference>
<evidence type="ECO:0000313" key="3">
    <source>
        <dbReference type="EMBL" id="GBG65327.1"/>
    </source>
</evidence>
<feature type="compositionally biased region" description="Polar residues" evidence="2">
    <location>
        <begin position="28"/>
        <end position="42"/>
    </location>
</feature>
<dbReference type="AlphaFoldDB" id="A0A388K5K2"/>
<feature type="region of interest" description="Disordered" evidence="2">
    <location>
        <begin position="1"/>
        <end position="42"/>
    </location>
</feature>
<comment type="caution">
    <text evidence="3">The sequence shown here is derived from an EMBL/GenBank/DDBJ whole genome shotgun (WGS) entry which is preliminary data.</text>
</comment>
<protein>
    <submittedName>
        <fullName evidence="3">Uncharacterized protein</fullName>
    </submittedName>
</protein>